<protein>
    <submittedName>
        <fullName evidence="4">Putative RNA-binding Zn-ribbon protein involved in translation (DUF1610 family)</fullName>
    </submittedName>
</protein>
<feature type="transmembrane region" description="Helical" evidence="2">
    <location>
        <begin position="111"/>
        <end position="133"/>
    </location>
</feature>
<gene>
    <name evidence="4" type="ORF">C7379_10789</name>
</gene>
<dbReference type="AlphaFoldDB" id="A0A2U0UBU3"/>
<keyword evidence="2" id="KW-0472">Membrane</keyword>
<organism evidence="4 5">
    <name type="scientific">Hallella colorans</name>
    <dbReference type="NCBI Taxonomy" id="1703337"/>
    <lineage>
        <taxon>Bacteria</taxon>
        <taxon>Pseudomonadati</taxon>
        <taxon>Bacteroidota</taxon>
        <taxon>Bacteroidia</taxon>
        <taxon>Bacteroidales</taxon>
        <taxon>Prevotellaceae</taxon>
        <taxon>Hallella</taxon>
    </lineage>
</organism>
<evidence type="ECO:0000313" key="4">
    <source>
        <dbReference type="EMBL" id="PVX55110.1"/>
    </source>
</evidence>
<evidence type="ECO:0000313" key="5">
    <source>
        <dbReference type="Proteomes" id="UP000245870"/>
    </source>
</evidence>
<evidence type="ECO:0000259" key="3">
    <source>
        <dbReference type="Pfam" id="PF12773"/>
    </source>
</evidence>
<dbReference type="Gene3D" id="1.25.40.10">
    <property type="entry name" value="Tetratricopeptide repeat domain"/>
    <property type="match status" value="1"/>
</dbReference>
<keyword evidence="5" id="KW-1185">Reference proteome</keyword>
<proteinExistence type="predicted"/>
<dbReference type="InterPro" id="IPR025874">
    <property type="entry name" value="DZR"/>
</dbReference>
<reference evidence="4 5" key="1">
    <citation type="submission" date="2018-05" db="EMBL/GenBank/DDBJ databases">
        <title>Genomic Encyclopedia of Type Strains, Phase IV (KMG-IV): sequencing the most valuable type-strain genomes for metagenomic binning, comparative biology and taxonomic classification.</title>
        <authorList>
            <person name="Goeker M."/>
        </authorList>
    </citation>
    <scope>NUCLEOTIDE SEQUENCE [LARGE SCALE GENOMIC DNA]</scope>
    <source>
        <strain evidence="4 5">DSM 100333</strain>
    </source>
</reference>
<comment type="caution">
    <text evidence="4">The sequence shown here is derived from an EMBL/GenBank/DDBJ whole genome shotgun (WGS) entry which is preliminary data.</text>
</comment>
<accession>A0A2U0UBU3</accession>
<sequence>MAIIKCPECGRQISDKAPTCPNCGVEIAGKVIKCAQCGEVYFNNQESCPNCHHHTPLSVQINNDNTAELTQNEKETKQQADIPTVQIPVPPINHSSSISSKQQPPKRKKSIAGPVIISLIIAVALCGVCFYFYNNTKKEKEMNDYAFAMKSDDPLVLQTYLNNNLDAPAEHRDSVMARMEFLKRQDSDWSNALVSGSKFALQDYLAKHPDSEHAQEARHKIDSIDWADASNENTLEAVQLYLAQHANGEHVDEANAALKKIKTQTVMQEDRAIVTQSLRRFFQSVNARNESGLEDAVTPLLTNFLGKTDATKADVLTFMRKIYKDDIINMNWRLNNDYKIDKKEIGDERYEYTVSVSALQSIERTDKDKEKEARYRIKATIDPDGYISAMTMTKILE</sequence>
<keyword evidence="2" id="KW-0812">Transmembrane</keyword>
<dbReference type="InterPro" id="IPR011990">
    <property type="entry name" value="TPR-like_helical_dom_sf"/>
</dbReference>
<dbReference type="EMBL" id="QENY01000007">
    <property type="protein sequence ID" value="PVX55110.1"/>
    <property type="molecule type" value="Genomic_DNA"/>
</dbReference>
<dbReference type="Pfam" id="PF12773">
    <property type="entry name" value="DZR"/>
    <property type="match status" value="1"/>
</dbReference>
<feature type="domain" description="DZANK-type" evidence="3">
    <location>
        <begin position="6"/>
        <end position="51"/>
    </location>
</feature>
<evidence type="ECO:0000256" key="1">
    <source>
        <dbReference type="SAM" id="MobiDB-lite"/>
    </source>
</evidence>
<dbReference type="RefSeq" id="WP_116616295.1">
    <property type="nucleotide sequence ID" value="NZ_CAMPWS010000001.1"/>
</dbReference>
<feature type="region of interest" description="Disordered" evidence="1">
    <location>
        <begin position="71"/>
        <end position="107"/>
    </location>
</feature>
<dbReference type="Proteomes" id="UP000245870">
    <property type="component" value="Unassembled WGS sequence"/>
</dbReference>
<name>A0A2U0UBU3_9BACT</name>
<evidence type="ECO:0000256" key="2">
    <source>
        <dbReference type="SAM" id="Phobius"/>
    </source>
</evidence>
<dbReference type="OrthoDB" id="1078822at2"/>
<keyword evidence="2" id="KW-1133">Transmembrane helix</keyword>
<feature type="compositionally biased region" description="Low complexity" evidence="1">
    <location>
        <begin position="92"/>
        <end position="103"/>
    </location>
</feature>